<dbReference type="PANTHER" id="PTHR33643:SF1">
    <property type="entry name" value="UREASE ACCESSORY PROTEIN D"/>
    <property type="match status" value="1"/>
</dbReference>
<dbReference type="PANTHER" id="PTHR33643">
    <property type="entry name" value="UREASE ACCESSORY PROTEIN D"/>
    <property type="match status" value="1"/>
</dbReference>
<proteinExistence type="inferred from homology"/>
<reference evidence="4 5" key="1">
    <citation type="journal article" date="2019" name="Sci. Rep.">
        <title>Comparative genomics of chytrid fungi reveal insights into the obligate biotrophic and pathogenic lifestyle of Synchytrium endobioticum.</title>
        <authorList>
            <person name="van de Vossenberg B.T.L.H."/>
            <person name="Warris S."/>
            <person name="Nguyen H.D.T."/>
            <person name="van Gent-Pelzer M.P.E."/>
            <person name="Joly D.L."/>
            <person name="van de Geest H.C."/>
            <person name="Bonants P.J.M."/>
            <person name="Smith D.S."/>
            <person name="Levesque C.A."/>
            <person name="van der Lee T.A.J."/>
        </authorList>
    </citation>
    <scope>NUCLEOTIDE SEQUENCE [LARGE SCALE GENOMIC DNA]</scope>
    <source>
        <strain evidence="4 5">LEV6574</strain>
    </source>
</reference>
<feature type="region of interest" description="Disordered" evidence="3">
    <location>
        <begin position="202"/>
        <end position="236"/>
    </location>
</feature>
<evidence type="ECO:0000256" key="1">
    <source>
        <dbReference type="ARBA" id="ARBA00007177"/>
    </source>
</evidence>
<comment type="caution">
    <text evidence="4">The sequence shown here is derived from an EMBL/GenBank/DDBJ whole genome shotgun (WGS) entry which is preliminary data.</text>
</comment>
<evidence type="ECO:0000256" key="2">
    <source>
        <dbReference type="ARBA" id="ARBA00023186"/>
    </source>
</evidence>
<evidence type="ECO:0000256" key="3">
    <source>
        <dbReference type="SAM" id="MobiDB-lite"/>
    </source>
</evidence>
<comment type="similarity">
    <text evidence="1">Belongs to the UreD family.</text>
</comment>
<sequence length="348" mass="37529">MVSSSGKGALTCQRVGIYASLTRCEASYPLRFLTASRPFPTTPTSISVYLLTFGGGCVSGDSIDIDILVQSGCALSLLSQASLKVYKQRNDSIQSYGNLSLRGNRGVRQSMRARVENDALLAVLPEPVTCYSNAAFSQTQNIILEPNASLVMLDWFTCGRMSRGEEWQFDSCTSTNTIVLEGYGTVVRDSWKLVDDGYINDGEPSSSGNTVSVSSSGHRYGTNPDGHDDTTTLTNQLPHIPKRKSYASRVLPYKCLANIVLLGPQTRSMTSHILSSFEKISISHNRKSPNDNGVIWSASPLLDGVGCIVRAAALDTSTMRCLLVGLLSAGLEEQGVEWGTTTFGSQVV</sequence>
<dbReference type="Proteomes" id="UP000320475">
    <property type="component" value="Unassembled WGS sequence"/>
</dbReference>
<dbReference type="HAMAP" id="MF_01384">
    <property type="entry name" value="UreD"/>
    <property type="match status" value="1"/>
</dbReference>
<dbReference type="OrthoDB" id="5550464at2759"/>
<accession>A0A507CST6</accession>
<dbReference type="GO" id="GO:0016151">
    <property type="term" value="F:nickel cation binding"/>
    <property type="evidence" value="ECO:0007669"/>
    <property type="project" value="InterPro"/>
</dbReference>
<gene>
    <name evidence="4" type="ORF">SeLEV6574_g05732</name>
</gene>
<name>A0A507CST6_9FUNG</name>
<dbReference type="InterPro" id="IPR002669">
    <property type="entry name" value="UreD"/>
</dbReference>
<evidence type="ECO:0000313" key="4">
    <source>
        <dbReference type="EMBL" id="TPX42158.1"/>
    </source>
</evidence>
<dbReference type="AlphaFoldDB" id="A0A507CST6"/>
<evidence type="ECO:0000313" key="5">
    <source>
        <dbReference type="Proteomes" id="UP000320475"/>
    </source>
</evidence>
<dbReference type="Pfam" id="PF01774">
    <property type="entry name" value="UreD"/>
    <property type="match status" value="1"/>
</dbReference>
<organism evidence="4 5">
    <name type="scientific">Synchytrium endobioticum</name>
    <dbReference type="NCBI Taxonomy" id="286115"/>
    <lineage>
        <taxon>Eukaryota</taxon>
        <taxon>Fungi</taxon>
        <taxon>Fungi incertae sedis</taxon>
        <taxon>Chytridiomycota</taxon>
        <taxon>Chytridiomycota incertae sedis</taxon>
        <taxon>Chytridiomycetes</taxon>
        <taxon>Synchytriales</taxon>
        <taxon>Synchytriaceae</taxon>
        <taxon>Synchytrium</taxon>
    </lineage>
</organism>
<evidence type="ECO:0008006" key="6">
    <source>
        <dbReference type="Google" id="ProtNLM"/>
    </source>
</evidence>
<protein>
    <recommendedName>
        <fullName evidence="6">Urease accessory protein UreD</fullName>
    </recommendedName>
</protein>
<feature type="compositionally biased region" description="Low complexity" evidence="3">
    <location>
        <begin position="205"/>
        <end position="217"/>
    </location>
</feature>
<keyword evidence="2" id="KW-0143">Chaperone</keyword>
<dbReference type="EMBL" id="QEAM01000283">
    <property type="protein sequence ID" value="TPX42158.1"/>
    <property type="molecule type" value="Genomic_DNA"/>
</dbReference>